<comment type="similarity">
    <text evidence="3">Belongs to the ribonuclease III family.</text>
</comment>
<dbReference type="InterPro" id="IPR036389">
    <property type="entry name" value="RNase_III_sf"/>
</dbReference>
<evidence type="ECO:0000256" key="8">
    <source>
        <dbReference type="ARBA" id="ARBA00022694"/>
    </source>
</evidence>
<dbReference type="CDD" id="cd00593">
    <property type="entry name" value="RIBOc"/>
    <property type="match status" value="1"/>
</dbReference>
<dbReference type="PANTHER" id="PTHR11207:SF0">
    <property type="entry name" value="RIBONUCLEASE 3"/>
    <property type="match status" value="1"/>
</dbReference>
<dbReference type="GO" id="GO:0019843">
    <property type="term" value="F:rRNA binding"/>
    <property type="evidence" value="ECO:0007669"/>
    <property type="project" value="UniProtKB-KW"/>
</dbReference>
<dbReference type="GO" id="GO:0005737">
    <property type="term" value="C:cytoplasm"/>
    <property type="evidence" value="ECO:0007669"/>
    <property type="project" value="UniProtKB-SubCell"/>
</dbReference>
<evidence type="ECO:0000256" key="10">
    <source>
        <dbReference type="ARBA" id="ARBA00022723"/>
    </source>
</evidence>
<evidence type="ECO:0000256" key="14">
    <source>
        <dbReference type="ARBA" id="ARBA00022884"/>
    </source>
</evidence>
<keyword evidence="15" id="KW-0699">rRNA-binding</keyword>
<dbReference type="PANTHER" id="PTHR11207">
    <property type="entry name" value="RIBONUCLEASE III"/>
    <property type="match status" value="1"/>
</dbReference>
<keyword evidence="11 15" id="KW-0255">Endonuclease</keyword>
<evidence type="ECO:0000259" key="16">
    <source>
        <dbReference type="PROSITE" id="PS50137"/>
    </source>
</evidence>
<dbReference type="PROSITE" id="PS50137">
    <property type="entry name" value="DS_RBD"/>
    <property type="match status" value="1"/>
</dbReference>
<dbReference type="GO" id="GO:0042802">
    <property type="term" value="F:identical protein binding"/>
    <property type="evidence" value="ECO:0007669"/>
    <property type="project" value="UniProtKB-ARBA"/>
</dbReference>
<dbReference type="InterPro" id="IPR014720">
    <property type="entry name" value="dsRBD_dom"/>
</dbReference>
<keyword evidence="5 15" id="KW-0963">Cytoplasm</keyword>
<name>A0A9D1SKZ1_9FIRM</name>
<dbReference type="EMBL" id="DVNI01000006">
    <property type="protein sequence ID" value="HIU63518.1"/>
    <property type="molecule type" value="Genomic_DNA"/>
</dbReference>
<evidence type="ECO:0000256" key="12">
    <source>
        <dbReference type="ARBA" id="ARBA00022801"/>
    </source>
</evidence>
<organism evidence="18 19">
    <name type="scientific">Candidatus Avacidaminococcus intestinavium</name>
    <dbReference type="NCBI Taxonomy" id="2840684"/>
    <lineage>
        <taxon>Bacteria</taxon>
        <taxon>Bacillati</taxon>
        <taxon>Bacillota</taxon>
        <taxon>Negativicutes</taxon>
        <taxon>Acidaminococcales</taxon>
        <taxon>Acidaminococcaceae</taxon>
        <taxon>Acidaminococcaceae incertae sedis</taxon>
        <taxon>Candidatus Avacidaminococcus</taxon>
    </lineage>
</organism>
<dbReference type="GO" id="GO:0006364">
    <property type="term" value="P:rRNA processing"/>
    <property type="evidence" value="ECO:0007669"/>
    <property type="project" value="UniProtKB-UniRule"/>
</dbReference>
<proteinExistence type="inferred from homology"/>
<dbReference type="CDD" id="cd10845">
    <property type="entry name" value="DSRM_RNAse_III_family"/>
    <property type="match status" value="1"/>
</dbReference>
<dbReference type="InterPro" id="IPR011907">
    <property type="entry name" value="RNase_III"/>
</dbReference>
<dbReference type="SUPFAM" id="SSF54768">
    <property type="entry name" value="dsRNA-binding domain-like"/>
    <property type="match status" value="1"/>
</dbReference>
<dbReference type="Pfam" id="PF00035">
    <property type="entry name" value="dsrm"/>
    <property type="match status" value="1"/>
</dbReference>
<comment type="subcellular location">
    <subcellularLocation>
        <location evidence="2 15">Cytoplasm</location>
    </subcellularLocation>
</comment>
<keyword evidence="9 15" id="KW-0540">Nuclease</keyword>
<dbReference type="GO" id="GO:0010468">
    <property type="term" value="P:regulation of gene expression"/>
    <property type="evidence" value="ECO:0007669"/>
    <property type="project" value="TreeGrafter"/>
</dbReference>
<evidence type="ECO:0000256" key="3">
    <source>
        <dbReference type="ARBA" id="ARBA00010183"/>
    </source>
</evidence>
<keyword evidence="14 15" id="KW-0694">RNA-binding</keyword>
<reference evidence="18" key="1">
    <citation type="submission" date="2020-10" db="EMBL/GenBank/DDBJ databases">
        <authorList>
            <person name="Gilroy R."/>
        </authorList>
    </citation>
    <scope>NUCLEOTIDE SEQUENCE</scope>
    <source>
        <strain evidence="18">CHK160-1198</strain>
    </source>
</reference>
<dbReference type="PROSITE" id="PS50142">
    <property type="entry name" value="RNASE_3_2"/>
    <property type="match status" value="1"/>
</dbReference>
<dbReference type="SUPFAM" id="SSF69065">
    <property type="entry name" value="RNase III domain-like"/>
    <property type="match status" value="1"/>
</dbReference>
<dbReference type="Pfam" id="PF14622">
    <property type="entry name" value="Ribonucleas_3_3"/>
    <property type="match status" value="1"/>
</dbReference>
<gene>
    <name evidence="15" type="primary">rnc</name>
    <name evidence="18" type="ORF">IAB06_00550</name>
</gene>
<dbReference type="HAMAP" id="MF_00104">
    <property type="entry name" value="RNase_III"/>
    <property type="match status" value="1"/>
</dbReference>
<evidence type="ECO:0000256" key="15">
    <source>
        <dbReference type="HAMAP-Rule" id="MF_00104"/>
    </source>
</evidence>
<evidence type="ECO:0000256" key="1">
    <source>
        <dbReference type="ARBA" id="ARBA00000109"/>
    </source>
</evidence>
<dbReference type="EC" id="3.1.26.3" evidence="15"/>
<evidence type="ECO:0000256" key="2">
    <source>
        <dbReference type="ARBA" id="ARBA00004496"/>
    </source>
</evidence>
<dbReference type="SMART" id="SM00535">
    <property type="entry name" value="RIBOc"/>
    <property type="match status" value="1"/>
</dbReference>
<evidence type="ECO:0000256" key="6">
    <source>
        <dbReference type="ARBA" id="ARBA00022552"/>
    </source>
</evidence>
<keyword evidence="12 15" id="KW-0378">Hydrolase</keyword>
<feature type="domain" description="RNase III" evidence="17">
    <location>
        <begin position="9"/>
        <end position="139"/>
    </location>
</feature>
<keyword evidence="8 15" id="KW-0819">tRNA processing</keyword>
<dbReference type="Proteomes" id="UP000824099">
    <property type="component" value="Unassembled WGS sequence"/>
</dbReference>
<dbReference type="PROSITE" id="PS00517">
    <property type="entry name" value="RNASE_3_1"/>
    <property type="match status" value="1"/>
</dbReference>
<evidence type="ECO:0000313" key="18">
    <source>
        <dbReference type="EMBL" id="HIU63518.1"/>
    </source>
</evidence>
<dbReference type="FunFam" id="1.10.1520.10:FF:000001">
    <property type="entry name" value="Ribonuclease 3"/>
    <property type="match status" value="1"/>
</dbReference>
<dbReference type="GO" id="GO:0008033">
    <property type="term" value="P:tRNA processing"/>
    <property type="evidence" value="ECO:0007669"/>
    <property type="project" value="UniProtKB-KW"/>
</dbReference>
<feature type="domain" description="DRBM" evidence="16">
    <location>
        <begin position="166"/>
        <end position="235"/>
    </location>
</feature>
<evidence type="ECO:0000256" key="13">
    <source>
        <dbReference type="ARBA" id="ARBA00022842"/>
    </source>
</evidence>
<evidence type="ECO:0000256" key="5">
    <source>
        <dbReference type="ARBA" id="ARBA00022490"/>
    </source>
</evidence>
<feature type="binding site" evidence="15">
    <location>
        <position position="125"/>
    </location>
    <ligand>
        <name>Mg(2+)</name>
        <dbReference type="ChEBI" id="CHEBI:18420"/>
    </ligand>
</feature>
<protein>
    <recommendedName>
        <fullName evidence="15">Ribonuclease 3</fullName>
        <ecNumber evidence="15">3.1.26.3</ecNumber>
    </recommendedName>
    <alternativeName>
        <fullName evidence="15">Ribonuclease III</fullName>
        <shortName evidence="15">RNase III</shortName>
    </alternativeName>
</protein>
<comment type="caution">
    <text evidence="18">The sequence shown here is derived from an EMBL/GenBank/DDBJ whole genome shotgun (WGS) entry which is preliminary data.</text>
</comment>
<keyword evidence="6 15" id="KW-0698">rRNA processing</keyword>
<keyword evidence="10 15" id="KW-0479">Metal-binding</keyword>
<evidence type="ECO:0000259" key="17">
    <source>
        <dbReference type="PROSITE" id="PS50142"/>
    </source>
</evidence>
<feature type="active site" evidence="15">
    <location>
        <position position="128"/>
    </location>
</feature>
<dbReference type="Gene3D" id="3.30.160.20">
    <property type="match status" value="1"/>
</dbReference>
<reference evidence="18" key="2">
    <citation type="journal article" date="2021" name="PeerJ">
        <title>Extensive microbial diversity within the chicken gut microbiome revealed by metagenomics and culture.</title>
        <authorList>
            <person name="Gilroy R."/>
            <person name="Ravi A."/>
            <person name="Getino M."/>
            <person name="Pursley I."/>
            <person name="Horton D.L."/>
            <person name="Alikhan N.F."/>
            <person name="Baker D."/>
            <person name="Gharbi K."/>
            <person name="Hall N."/>
            <person name="Watson M."/>
            <person name="Adriaenssens E.M."/>
            <person name="Foster-Nyarko E."/>
            <person name="Jarju S."/>
            <person name="Secka A."/>
            <person name="Antonio M."/>
            <person name="Oren A."/>
            <person name="Chaudhuri R.R."/>
            <person name="La Ragione R."/>
            <person name="Hildebrand F."/>
            <person name="Pallen M.J."/>
        </authorList>
    </citation>
    <scope>NUCLEOTIDE SEQUENCE</scope>
    <source>
        <strain evidence="18">CHK160-1198</strain>
    </source>
</reference>
<keyword evidence="7 15" id="KW-0507">mRNA processing</keyword>
<dbReference type="Gene3D" id="1.10.1520.10">
    <property type="entry name" value="Ribonuclease III domain"/>
    <property type="match status" value="1"/>
</dbReference>
<keyword evidence="13 15" id="KW-0460">Magnesium</keyword>
<evidence type="ECO:0000256" key="4">
    <source>
        <dbReference type="ARBA" id="ARBA00011738"/>
    </source>
</evidence>
<feature type="binding site" evidence="15">
    <location>
        <position position="128"/>
    </location>
    <ligand>
        <name>Mg(2+)</name>
        <dbReference type="ChEBI" id="CHEBI:18420"/>
    </ligand>
</feature>
<evidence type="ECO:0000256" key="7">
    <source>
        <dbReference type="ARBA" id="ARBA00022664"/>
    </source>
</evidence>
<dbReference type="GO" id="GO:0006397">
    <property type="term" value="P:mRNA processing"/>
    <property type="evidence" value="ECO:0007669"/>
    <property type="project" value="UniProtKB-UniRule"/>
</dbReference>
<comment type="function">
    <text evidence="15">Digests double-stranded RNA. Involved in the processing of primary rRNA transcript to yield the immediate precursors to the large and small rRNAs (23S and 16S). Processes some mRNAs, and tRNAs when they are encoded in the rRNA operon. Processes pre-crRNA and tracrRNA of type II CRISPR loci if present in the organism.</text>
</comment>
<dbReference type="InterPro" id="IPR000999">
    <property type="entry name" value="RNase_III_dom"/>
</dbReference>
<evidence type="ECO:0000256" key="9">
    <source>
        <dbReference type="ARBA" id="ARBA00022722"/>
    </source>
</evidence>
<sequence length="238" mass="26639">MNKERKEDLKDLCKILSIEMSDLYLLSTALTHTSYAHESKEIPKPAHSERLEFLGDSVLGLVVSTYMYRRFPKMDEGELTKLRAHLVCEASLAKHARKVGLGKYILLGKGELISGGRERASILADAFESVIGAYYLDQGLEKVNDYILNLMQEELLMMAKHGLCYDYKTRLQEMVQKDGIVEIVYQLMDATGPDHDKIFETAVLINGKVNGQGSGKSKKEAEQHAAKQALLKLGDNVC</sequence>
<evidence type="ECO:0000256" key="11">
    <source>
        <dbReference type="ARBA" id="ARBA00022759"/>
    </source>
</evidence>
<evidence type="ECO:0000313" key="19">
    <source>
        <dbReference type="Proteomes" id="UP000824099"/>
    </source>
</evidence>
<feature type="binding site" evidence="15">
    <location>
        <position position="52"/>
    </location>
    <ligand>
        <name>Mg(2+)</name>
        <dbReference type="ChEBI" id="CHEBI:18420"/>
    </ligand>
</feature>
<dbReference type="GO" id="GO:0046872">
    <property type="term" value="F:metal ion binding"/>
    <property type="evidence" value="ECO:0007669"/>
    <property type="project" value="UniProtKB-KW"/>
</dbReference>
<dbReference type="GO" id="GO:0004525">
    <property type="term" value="F:ribonuclease III activity"/>
    <property type="evidence" value="ECO:0007669"/>
    <property type="project" value="UniProtKB-UniRule"/>
</dbReference>
<comment type="cofactor">
    <cofactor evidence="15">
        <name>Mg(2+)</name>
        <dbReference type="ChEBI" id="CHEBI:18420"/>
    </cofactor>
</comment>
<comment type="subunit">
    <text evidence="4 15">Homodimer.</text>
</comment>
<feature type="active site" evidence="15">
    <location>
        <position position="56"/>
    </location>
</feature>
<dbReference type="AlphaFoldDB" id="A0A9D1SKZ1"/>
<dbReference type="SMART" id="SM00358">
    <property type="entry name" value="DSRM"/>
    <property type="match status" value="1"/>
</dbReference>
<dbReference type="FunFam" id="3.30.160.20:FF:000003">
    <property type="entry name" value="Ribonuclease 3"/>
    <property type="match status" value="1"/>
</dbReference>
<accession>A0A9D1SKZ1</accession>
<dbReference type="GO" id="GO:0003725">
    <property type="term" value="F:double-stranded RNA binding"/>
    <property type="evidence" value="ECO:0007669"/>
    <property type="project" value="TreeGrafter"/>
</dbReference>
<comment type="catalytic activity">
    <reaction evidence="1 15">
        <text>Endonucleolytic cleavage to 5'-phosphomonoester.</text>
        <dbReference type="EC" id="3.1.26.3"/>
    </reaction>
</comment>
<dbReference type="NCBIfam" id="TIGR02191">
    <property type="entry name" value="RNaseIII"/>
    <property type="match status" value="1"/>
</dbReference>